<evidence type="ECO:0000313" key="6">
    <source>
        <dbReference type="EMBL" id="CAB4570908.1"/>
    </source>
</evidence>
<dbReference type="InterPro" id="IPR002293">
    <property type="entry name" value="AA/rel_permease1"/>
</dbReference>
<feature type="transmembrane region" description="Helical" evidence="5">
    <location>
        <begin position="167"/>
        <end position="184"/>
    </location>
</feature>
<keyword evidence="4 5" id="KW-0472">Membrane</keyword>
<feature type="transmembrane region" description="Helical" evidence="5">
    <location>
        <begin position="284"/>
        <end position="303"/>
    </location>
</feature>
<dbReference type="PANTHER" id="PTHR47704">
    <property type="entry name" value="POTASSIUM TRANSPORTER KIMA"/>
    <property type="match status" value="1"/>
</dbReference>
<dbReference type="PANTHER" id="PTHR47704:SF1">
    <property type="entry name" value="POTASSIUM TRANSPORTER KIMA"/>
    <property type="match status" value="1"/>
</dbReference>
<proteinExistence type="predicted"/>
<gene>
    <name evidence="6" type="ORF">UFOPK1650_00693</name>
</gene>
<feature type="transmembrane region" description="Helical" evidence="5">
    <location>
        <begin position="442"/>
        <end position="465"/>
    </location>
</feature>
<feature type="transmembrane region" description="Helical" evidence="5">
    <location>
        <begin position="471"/>
        <end position="488"/>
    </location>
</feature>
<evidence type="ECO:0000256" key="3">
    <source>
        <dbReference type="ARBA" id="ARBA00022989"/>
    </source>
</evidence>
<dbReference type="Pfam" id="PF13520">
    <property type="entry name" value="AA_permease_2"/>
    <property type="match status" value="1"/>
</dbReference>
<evidence type="ECO:0000256" key="1">
    <source>
        <dbReference type="ARBA" id="ARBA00004141"/>
    </source>
</evidence>
<dbReference type="GO" id="GO:0016020">
    <property type="term" value="C:membrane"/>
    <property type="evidence" value="ECO:0007669"/>
    <property type="project" value="UniProtKB-SubCell"/>
</dbReference>
<dbReference type="CDD" id="cd04488">
    <property type="entry name" value="RecG_wedge_OBF"/>
    <property type="match status" value="1"/>
</dbReference>
<dbReference type="GO" id="GO:0022857">
    <property type="term" value="F:transmembrane transporter activity"/>
    <property type="evidence" value="ECO:0007669"/>
    <property type="project" value="InterPro"/>
</dbReference>
<feature type="transmembrane region" description="Helical" evidence="5">
    <location>
        <begin position="196"/>
        <end position="214"/>
    </location>
</feature>
<organism evidence="6">
    <name type="scientific">freshwater metagenome</name>
    <dbReference type="NCBI Taxonomy" id="449393"/>
    <lineage>
        <taxon>unclassified sequences</taxon>
        <taxon>metagenomes</taxon>
        <taxon>ecological metagenomes</taxon>
    </lineage>
</organism>
<keyword evidence="2 5" id="KW-0812">Transmembrane</keyword>
<name>A0A6J6ECE0_9ZZZZ</name>
<feature type="transmembrane region" description="Helical" evidence="5">
    <location>
        <begin position="133"/>
        <end position="161"/>
    </location>
</feature>
<feature type="transmembrane region" description="Helical" evidence="5">
    <location>
        <begin position="335"/>
        <end position="363"/>
    </location>
</feature>
<sequence length="781" mass="85442">MPSWTDNPPTPKALSESSHMRDTFGYRLKKFFLGNPLNRHTLGHQRLKKRYALGVLSSDPISSSAYGTEQILVVLIPAFGIAAFAMLMPMTAVVLMVLLIITLSYRNVISTYTHSGGAYIVARDNFRPIVAQLAAVALIIDYVVTLAIQSAAGVTAILSAFPALVEWKIPMVVGVILILMYGNLRGVKEAGKMFAFPTYLFIGSMFIVFIIGIYREVTGTLGRLDPEASGALELGDEKMMLSFAMVIILLRAFANGGSSLTGLEAISDGVGLFRTPEYVNARRTLVIMSTILGSLVFGISYFAHRVYAMPYEDEAPTVISQVADVILGDGVFGSIFFYVVQASTMFILFAGANTTFNAFPIVVNFAAADGYLPRWLTKRGHRLNFSNGILVLTGAALILVFATGASVTFLVAFYALGVFTAFTISGIGMAKKNLKVRGKRWRLNLIINSLAGGLAFTVVIIFSFVKFAQGAWVVLAISPILIMMLSRLRKRYEIEQGALNVSKVESRATSIGHHYVTVLVDKIDLATIATIRYARSLRPQAIAAVHFVIDDQKAKSLAEEWATNPAFDDVTLELIDCPDRRLARAAVDYAIRMTEKTDVELTLLLPRRAYSRFLGRVLHDQTAEQIARPISQLPRVVATIVPFDVDRILTGKSVLTEEKQDVEASPAVEMESKPLRAQSEFLSDKTRASHFEATIAPIGSITWRRRAHVQGHVTAMKSSASGNSPSVEIEVWDETGGVTLQFLGRREIAGLEVGSILRAEGMVGEQEGTLTILNPSYEILN</sequence>
<comment type="subcellular location">
    <subcellularLocation>
        <location evidence="1">Membrane</location>
        <topology evidence="1">Multi-pass membrane protein</topology>
    </subcellularLocation>
</comment>
<feature type="transmembrane region" description="Helical" evidence="5">
    <location>
        <begin position="71"/>
        <end position="101"/>
    </location>
</feature>
<accession>A0A6J6ECE0</accession>
<keyword evidence="3 5" id="KW-1133">Transmembrane helix</keyword>
<evidence type="ECO:0000256" key="4">
    <source>
        <dbReference type="ARBA" id="ARBA00023136"/>
    </source>
</evidence>
<dbReference type="AlphaFoldDB" id="A0A6J6ECE0"/>
<dbReference type="EMBL" id="CAEZTJ010000096">
    <property type="protein sequence ID" value="CAB4570908.1"/>
    <property type="molecule type" value="Genomic_DNA"/>
</dbReference>
<evidence type="ECO:0000256" key="5">
    <source>
        <dbReference type="SAM" id="Phobius"/>
    </source>
</evidence>
<dbReference type="InterPro" id="IPR053153">
    <property type="entry name" value="APC_K+_Transporter"/>
</dbReference>
<reference evidence="6" key="1">
    <citation type="submission" date="2020-05" db="EMBL/GenBank/DDBJ databases">
        <authorList>
            <person name="Chiriac C."/>
            <person name="Salcher M."/>
            <person name="Ghai R."/>
            <person name="Kavagutti S V."/>
        </authorList>
    </citation>
    <scope>NUCLEOTIDE SEQUENCE</scope>
</reference>
<evidence type="ECO:0000256" key="2">
    <source>
        <dbReference type="ARBA" id="ARBA00022692"/>
    </source>
</evidence>
<dbReference type="Gene3D" id="1.20.1740.10">
    <property type="entry name" value="Amino acid/polyamine transporter I"/>
    <property type="match status" value="1"/>
</dbReference>
<feature type="transmembrane region" description="Helical" evidence="5">
    <location>
        <begin position="239"/>
        <end position="263"/>
    </location>
</feature>
<protein>
    <submittedName>
        <fullName evidence="6">Unannotated protein</fullName>
    </submittedName>
</protein>
<feature type="transmembrane region" description="Helical" evidence="5">
    <location>
        <begin position="384"/>
        <end position="405"/>
    </location>
</feature>